<proteinExistence type="predicted"/>
<keyword evidence="2" id="KW-1185">Reference proteome</keyword>
<accession>A0ACD0P2E5</accession>
<evidence type="ECO:0000313" key="1">
    <source>
        <dbReference type="EMBL" id="PWN52288.1"/>
    </source>
</evidence>
<protein>
    <submittedName>
        <fullName evidence="1">D-xylulose 5-phosphate/D-fructose 6-phosphate phosphoketolase</fullName>
    </submittedName>
</protein>
<sequence length="906" mass="101268">MSASSGFKLPPSSLPDGIRVSLEKHIPICRPAARPEVSGDIDLHSISAFQKAANYLALAQIYLSSNAVLEKPLSRSHIKKRLLGHWGTCPGLILAYTHLTALISRLETRSDCKLCMSEDDRYSQDFSSVDETDCLRRFLFVTGPGHGAPAVNACLYLEGSISEFYRDETLDEEGIERFVKKFSWPGSGRPSHVSATTPGSIHEGGELGYALSVAYGAVMDKPDLVAAVVVGDGEAETGPTATAWHAHKFIDPSESGAVLPILHLNRFKIAEPTIFGTMDKKELLCLFSGYGYHVRIVDYYDHTTDHSLPGDEKIQCLDIDMANSLEWALREIREIQSAARQGEPIVKPRWPMIILITPKGWGCPSTVDGKRIEGSYRSHQVPIKDVEQDDKHFQILEEWLRSYEPHKWFKADSEQGSNFKLHPLVRRMLPKNVDLLMGRFKEILEASARLENLSPAVFMVKECTEASGMDLVGEYLAQVIRSNPHTFRIFSPDELESNHLGKVFEVSKIGRRNFQSDSSCLLTKSTRGQGGRIIEMLSEHTLQGFCQGYALTGRTALFPSYESFLGIVSTMIEQFSKFIKESKAVQFRKPIASVTYIETSTLWRQEHNGFSHQNPGLINIVLNLPKDIARVYMPPDANCALTTVAHSLKGKDHVNLIVGSKHSTPIYLSPEASHEHCKRGGSIWPQYSTHGGEEPDIVLVGIGVETTYETIAAVQLLKEEIDGIRVRFVNITDLMILAEQSAHPHALIDEKMIELFTEDKPCVFNFHGYPSAVQGLLSTRLQLLTPKSYGRRVNVYGYKEEGTTTTPWSMLRLNGVDRFTVAQSAARLLFEHGDDAEKEARTDEGLHVGSHKLVKLEERWEDEKRKSDAYAREHGEDPASVKLILENFKRESIKTSKLPSFHPAPC</sequence>
<evidence type="ECO:0000313" key="2">
    <source>
        <dbReference type="Proteomes" id="UP000245626"/>
    </source>
</evidence>
<name>A0ACD0P2E5_9BASI</name>
<dbReference type="EMBL" id="KZ819786">
    <property type="protein sequence ID" value="PWN52288.1"/>
    <property type="molecule type" value="Genomic_DNA"/>
</dbReference>
<organism evidence="1 2">
    <name type="scientific">Violaceomyces palustris</name>
    <dbReference type="NCBI Taxonomy" id="1673888"/>
    <lineage>
        <taxon>Eukaryota</taxon>
        <taxon>Fungi</taxon>
        <taxon>Dikarya</taxon>
        <taxon>Basidiomycota</taxon>
        <taxon>Ustilaginomycotina</taxon>
        <taxon>Ustilaginomycetes</taxon>
        <taxon>Violaceomycetales</taxon>
        <taxon>Violaceomycetaceae</taxon>
        <taxon>Violaceomyces</taxon>
    </lineage>
</organism>
<gene>
    <name evidence="1" type="ORF">IE53DRAFT_378271</name>
</gene>
<reference evidence="1 2" key="1">
    <citation type="journal article" date="2018" name="Mol. Biol. Evol.">
        <title>Broad Genomic Sampling Reveals a Smut Pathogenic Ancestry of the Fungal Clade Ustilaginomycotina.</title>
        <authorList>
            <person name="Kijpornyongpan T."/>
            <person name="Mondo S.J."/>
            <person name="Barry K."/>
            <person name="Sandor L."/>
            <person name="Lee J."/>
            <person name="Lipzen A."/>
            <person name="Pangilinan J."/>
            <person name="LaButti K."/>
            <person name="Hainaut M."/>
            <person name="Henrissat B."/>
            <person name="Grigoriev I.V."/>
            <person name="Spatafora J.W."/>
            <person name="Aime M.C."/>
        </authorList>
    </citation>
    <scope>NUCLEOTIDE SEQUENCE [LARGE SCALE GENOMIC DNA]</scope>
    <source>
        <strain evidence="1 2">SA 807</strain>
    </source>
</reference>
<dbReference type="Proteomes" id="UP000245626">
    <property type="component" value="Unassembled WGS sequence"/>
</dbReference>